<evidence type="ECO:0000256" key="1">
    <source>
        <dbReference type="ARBA" id="ARBA00007150"/>
    </source>
</evidence>
<evidence type="ECO:0000256" key="7">
    <source>
        <dbReference type="HAMAP-Rule" id="MF_01147"/>
    </source>
</evidence>
<dbReference type="UniPathway" id="UPA00664"/>
<dbReference type="Proteomes" id="UP000198418">
    <property type="component" value="Unassembled WGS sequence"/>
</dbReference>
<keyword evidence="2 7" id="KW-1003">Cell membrane</keyword>
<dbReference type="HAMAP" id="MF_01147">
    <property type="entry name" value="Lgt"/>
    <property type="match status" value="1"/>
</dbReference>
<feature type="transmembrane region" description="Helical" evidence="7">
    <location>
        <begin position="237"/>
        <end position="266"/>
    </location>
</feature>
<dbReference type="GO" id="GO:0042158">
    <property type="term" value="P:lipoprotein biosynthetic process"/>
    <property type="evidence" value="ECO:0007669"/>
    <property type="project" value="UniProtKB-UniRule"/>
</dbReference>
<dbReference type="GO" id="GO:0005886">
    <property type="term" value="C:plasma membrane"/>
    <property type="evidence" value="ECO:0007669"/>
    <property type="project" value="UniProtKB-SubCell"/>
</dbReference>
<protein>
    <recommendedName>
        <fullName evidence="7">Phosphatidylglycerol--prolipoprotein diacylglyceryl transferase</fullName>
        <ecNumber evidence="7">2.5.1.145</ecNumber>
    </recommendedName>
</protein>
<dbReference type="RefSeq" id="WP_088521989.1">
    <property type="nucleotide sequence ID" value="NZ_FYDG01000013.1"/>
</dbReference>
<name>A0A212S5L2_RHOAC</name>
<dbReference type="EC" id="2.5.1.145" evidence="7"/>
<accession>A0A212S5L2</accession>
<dbReference type="EMBL" id="FYDG01000013">
    <property type="protein sequence ID" value="SNB80504.1"/>
    <property type="molecule type" value="Genomic_DNA"/>
</dbReference>
<dbReference type="AlphaFoldDB" id="A0A212S5L2"/>
<evidence type="ECO:0000256" key="3">
    <source>
        <dbReference type="ARBA" id="ARBA00022679"/>
    </source>
</evidence>
<dbReference type="OrthoDB" id="871140at2"/>
<evidence type="ECO:0000313" key="9">
    <source>
        <dbReference type="Proteomes" id="UP000198418"/>
    </source>
</evidence>
<dbReference type="PANTHER" id="PTHR30589">
    <property type="entry name" value="PROLIPOPROTEIN DIACYLGLYCERYL TRANSFERASE"/>
    <property type="match status" value="1"/>
</dbReference>
<evidence type="ECO:0000256" key="4">
    <source>
        <dbReference type="ARBA" id="ARBA00022692"/>
    </source>
</evidence>
<sequence>MPLYVMPYPVIDPVMVQLGPLPIRYYALSYIVSLVVGWLIAQRLVTRDAPWGAVARPSARSLDDLLVYVAFGAVLGGRLFYVLFYNLPFFLANPLEIPAVWQGGMSFHGGMTGAALGAFLFARREKVLFLSVGDLCCCVAPIGLFLGRLANFIKPELWGRPADVPWAMMFPGAGPEPRHPSQLYEAGLEGLALGLVMALAVRAGAFRRSGLTSGLFLVGYALARIACEFFREPDPQLGFLFGGATMGMLLSVPLALAGGALIIFALRRRAGAQLETIHG</sequence>
<feature type="transmembrane region" description="Helical" evidence="7">
    <location>
        <begin position="65"/>
        <end position="87"/>
    </location>
</feature>
<dbReference type="Pfam" id="PF01790">
    <property type="entry name" value="LGT"/>
    <property type="match status" value="1"/>
</dbReference>
<dbReference type="PANTHER" id="PTHR30589:SF0">
    <property type="entry name" value="PHOSPHATIDYLGLYCEROL--PROLIPOPROTEIN DIACYLGLYCERYL TRANSFERASE"/>
    <property type="match status" value="1"/>
</dbReference>
<dbReference type="GO" id="GO:0008961">
    <property type="term" value="F:phosphatidylglycerol-prolipoprotein diacylglyceryl transferase activity"/>
    <property type="evidence" value="ECO:0007669"/>
    <property type="project" value="UniProtKB-UniRule"/>
</dbReference>
<keyword evidence="8" id="KW-0449">Lipoprotein</keyword>
<dbReference type="InterPro" id="IPR001640">
    <property type="entry name" value="Lgt"/>
</dbReference>
<feature type="transmembrane region" description="Helical" evidence="7">
    <location>
        <begin position="128"/>
        <end position="150"/>
    </location>
</feature>
<keyword evidence="3 7" id="KW-0808">Transferase</keyword>
<feature type="binding site" evidence="7">
    <location>
        <position position="148"/>
    </location>
    <ligand>
        <name>a 1,2-diacyl-sn-glycero-3-phospho-(1'-sn-glycerol)</name>
        <dbReference type="ChEBI" id="CHEBI:64716"/>
    </ligand>
</feature>
<gene>
    <name evidence="7" type="primary">lgt</name>
    <name evidence="8" type="ORF">SAMN06265338_11333</name>
</gene>
<keyword evidence="5 7" id="KW-1133">Transmembrane helix</keyword>
<keyword evidence="4 7" id="KW-0812">Transmembrane</keyword>
<organism evidence="8 9">
    <name type="scientific">Rhodoblastus acidophilus</name>
    <name type="common">Rhodopseudomonas acidophila</name>
    <dbReference type="NCBI Taxonomy" id="1074"/>
    <lineage>
        <taxon>Bacteria</taxon>
        <taxon>Pseudomonadati</taxon>
        <taxon>Pseudomonadota</taxon>
        <taxon>Alphaproteobacteria</taxon>
        <taxon>Hyphomicrobiales</taxon>
        <taxon>Rhodoblastaceae</taxon>
        <taxon>Rhodoblastus</taxon>
    </lineage>
</organism>
<evidence type="ECO:0000256" key="5">
    <source>
        <dbReference type="ARBA" id="ARBA00022989"/>
    </source>
</evidence>
<keyword evidence="9" id="KW-1185">Reference proteome</keyword>
<proteinExistence type="inferred from homology"/>
<evidence type="ECO:0000313" key="8">
    <source>
        <dbReference type="EMBL" id="SNB80504.1"/>
    </source>
</evidence>
<comment type="function">
    <text evidence="7">Catalyzes the transfer of the diacylglyceryl group from phosphatidylglycerol to the sulfhydryl group of the N-terminal cysteine of a prolipoprotein, the first step in the formation of mature lipoproteins.</text>
</comment>
<comment type="pathway">
    <text evidence="7">Protein modification; lipoprotein biosynthesis (diacylglyceryl transfer).</text>
</comment>
<comment type="catalytic activity">
    <reaction evidence="7">
        <text>L-cysteinyl-[prolipoprotein] + a 1,2-diacyl-sn-glycero-3-phospho-(1'-sn-glycerol) = an S-1,2-diacyl-sn-glyceryl-L-cysteinyl-[prolipoprotein] + sn-glycerol 1-phosphate + H(+)</text>
        <dbReference type="Rhea" id="RHEA:56712"/>
        <dbReference type="Rhea" id="RHEA-COMP:14679"/>
        <dbReference type="Rhea" id="RHEA-COMP:14680"/>
        <dbReference type="ChEBI" id="CHEBI:15378"/>
        <dbReference type="ChEBI" id="CHEBI:29950"/>
        <dbReference type="ChEBI" id="CHEBI:57685"/>
        <dbReference type="ChEBI" id="CHEBI:64716"/>
        <dbReference type="ChEBI" id="CHEBI:140658"/>
        <dbReference type="EC" id="2.5.1.145"/>
    </reaction>
</comment>
<feature type="transmembrane region" description="Helical" evidence="7">
    <location>
        <begin position="23"/>
        <end position="45"/>
    </location>
</feature>
<keyword evidence="6 7" id="KW-0472">Membrane</keyword>
<evidence type="ECO:0000256" key="6">
    <source>
        <dbReference type="ARBA" id="ARBA00023136"/>
    </source>
</evidence>
<comment type="subcellular location">
    <subcellularLocation>
        <location evidence="7">Cell membrane</location>
        <topology evidence="7">Multi-pass membrane protein</topology>
    </subcellularLocation>
</comment>
<feature type="transmembrane region" description="Helical" evidence="7">
    <location>
        <begin position="99"/>
        <end position="121"/>
    </location>
</feature>
<comment type="similarity">
    <text evidence="1 7">Belongs to the Lgt family.</text>
</comment>
<dbReference type="NCBIfam" id="TIGR00544">
    <property type="entry name" value="lgt"/>
    <property type="match status" value="1"/>
</dbReference>
<reference evidence="9" key="1">
    <citation type="submission" date="2017-06" db="EMBL/GenBank/DDBJ databases">
        <authorList>
            <person name="Varghese N."/>
            <person name="Submissions S."/>
        </authorList>
    </citation>
    <scope>NUCLEOTIDE SEQUENCE [LARGE SCALE GENOMIC DNA]</scope>
    <source>
        <strain evidence="9">DSM 137</strain>
    </source>
</reference>
<evidence type="ECO:0000256" key="2">
    <source>
        <dbReference type="ARBA" id="ARBA00022475"/>
    </source>
</evidence>